<keyword evidence="3" id="KW-1185">Reference proteome</keyword>
<feature type="compositionally biased region" description="Basic and acidic residues" evidence="1">
    <location>
        <begin position="83"/>
        <end position="130"/>
    </location>
</feature>
<evidence type="ECO:0000256" key="1">
    <source>
        <dbReference type="SAM" id="MobiDB-lite"/>
    </source>
</evidence>
<feature type="compositionally biased region" description="Basic and acidic residues" evidence="1">
    <location>
        <begin position="147"/>
        <end position="157"/>
    </location>
</feature>
<dbReference type="AlphaFoldDB" id="A0A176WQS4"/>
<evidence type="ECO:0000313" key="2">
    <source>
        <dbReference type="EMBL" id="OAE34646.1"/>
    </source>
</evidence>
<sequence>MGRPLSALDRESRITYRPKAHSSVPSVPSVQSVRFSLWWIITDQSPASQPTVRFVTPLTKEDVHVNQVDLSSDKNDEEEEWPKEEVMCGRVDTRSSKRSKDDERETRKHTRKSEGRKSRGEEKTSSKADAKLAGTPLAMRDTPSARPETRTDEDRRGFGTSVKTGVRPGHQGRSHQTSQGSTPCSDADGRTEDVGTFYHFLVSNRKTA</sequence>
<name>A0A176WQS4_MARPO</name>
<evidence type="ECO:0000313" key="3">
    <source>
        <dbReference type="Proteomes" id="UP000077202"/>
    </source>
</evidence>
<gene>
    <name evidence="2" type="ORF">AXG93_3267s1140</name>
</gene>
<feature type="region of interest" description="Disordered" evidence="1">
    <location>
        <begin position="66"/>
        <end position="191"/>
    </location>
</feature>
<accession>A0A176WQS4</accession>
<proteinExistence type="predicted"/>
<comment type="caution">
    <text evidence="2">The sequence shown here is derived from an EMBL/GenBank/DDBJ whole genome shotgun (WGS) entry which is preliminary data.</text>
</comment>
<dbReference type="Proteomes" id="UP000077202">
    <property type="component" value="Unassembled WGS sequence"/>
</dbReference>
<dbReference type="EMBL" id="LVLJ01000374">
    <property type="protein sequence ID" value="OAE34646.1"/>
    <property type="molecule type" value="Genomic_DNA"/>
</dbReference>
<feature type="compositionally biased region" description="Polar residues" evidence="1">
    <location>
        <begin position="174"/>
        <end position="184"/>
    </location>
</feature>
<reference evidence="2" key="1">
    <citation type="submission" date="2016-03" db="EMBL/GenBank/DDBJ databases">
        <title>Mechanisms controlling the formation of the plant cell surface in tip-growing cells are functionally conserved among land plants.</title>
        <authorList>
            <person name="Honkanen S."/>
            <person name="Jones V.A."/>
            <person name="Morieri G."/>
            <person name="Champion C."/>
            <person name="Hetherington A.J."/>
            <person name="Kelly S."/>
            <person name="Saint-Marcoux D."/>
            <person name="Proust H."/>
            <person name="Prescott H."/>
            <person name="Dolan L."/>
        </authorList>
    </citation>
    <scope>NUCLEOTIDE SEQUENCE [LARGE SCALE GENOMIC DNA]</scope>
    <source>
        <tissue evidence="2">Whole gametophyte</tissue>
    </source>
</reference>
<organism evidence="2 3">
    <name type="scientific">Marchantia polymorpha subsp. ruderalis</name>
    <dbReference type="NCBI Taxonomy" id="1480154"/>
    <lineage>
        <taxon>Eukaryota</taxon>
        <taxon>Viridiplantae</taxon>
        <taxon>Streptophyta</taxon>
        <taxon>Embryophyta</taxon>
        <taxon>Marchantiophyta</taxon>
        <taxon>Marchantiopsida</taxon>
        <taxon>Marchantiidae</taxon>
        <taxon>Marchantiales</taxon>
        <taxon>Marchantiaceae</taxon>
        <taxon>Marchantia</taxon>
    </lineage>
</organism>
<protein>
    <submittedName>
        <fullName evidence="2">Uncharacterized protein</fullName>
    </submittedName>
</protein>